<dbReference type="Proteomes" id="UP001341281">
    <property type="component" value="Chromosome 10"/>
</dbReference>
<gene>
    <name evidence="2" type="ORF">U9M48_041411</name>
</gene>
<feature type="compositionally biased region" description="Low complexity" evidence="1">
    <location>
        <begin position="45"/>
        <end position="57"/>
    </location>
</feature>
<keyword evidence="3" id="KW-1185">Reference proteome</keyword>
<organism evidence="2 3">
    <name type="scientific">Paspalum notatum var. saurae</name>
    <dbReference type="NCBI Taxonomy" id="547442"/>
    <lineage>
        <taxon>Eukaryota</taxon>
        <taxon>Viridiplantae</taxon>
        <taxon>Streptophyta</taxon>
        <taxon>Embryophyta</taxon>
        <taxon>Tracheophyta</taxon>
        <taxon>Spermatophyta</taxon>
        <taxon>Magnoliopsida</taxon>
        <taxon>Liliopsida</taxon>
        <taxon>Poales</taxon>
        <taxon>Poaceae</taxon>
        <taxon>PACMAD clade</taxon>
        <taxon>Panicoideae</taxon>
        <taxon>Andropogonodae</taxon>
        <taxon>Paspaleae</taxon>
        <taxon>Paspalinae</taxon>
        <taxon>Paspalum</taxon>
    </lineage>
</organism>
<reference evidence="2 3" key="1">
    <citation type="submission" date="2024-02" db="EMBL/GenBank/DDBJ databases">
        <title>High-quality chromosome-scale genome assembly of Pensacola bahiagrass (Paspalum notatum Flugge var. saurae).</title>
        <authorList>
            <person name="Vega J.M."/>
            <person name="Podio M."/>
            <person name="Orjuela J."/>
            <person name="Siena L.A."/>
            <person name="Pessino S.C."/>
            <person name="Combes M.C."/>
            <person name="Mariac C."/>
            <person name="Albertini E."/>
            <person name="Pupilli F."/>
            <person name="Ortiz J.P.A."/>
            <person name="Leblanc O."/>
        </authorList>
    </citation>
    <scope>NUCLEOTIDE SEQUENCE [LARGE SCALE GENOMIC DNA]</scope>
    <source>
        <strain evidence="2">R1</strain>
        <tissue evidence="2">Leaf</tissue>
    </source>
</reference>
<sequence>MSHAAVAPFCAVAMASSRATKMAPPPRAAAVPCCAVAMASTHAAKTAPPCCAPPSRHAAPRRRHGTAGATIGLVVDGPRRRPPPRLGPPTLDSPPHGAAPVLPFKSRTVAMGSAHGDAHERRGGLADPAVRMRPERCRRVAVDGGSELDPGGNGGRTRRGWMEA</sequence>
<evidence type="ECO:0000313" key="3">
    <source>
        <dbReference type="Proteomes" id="UP001341281"/>
    </source>
</evidence>
<proteinExistence type="predicted"/>
<feature type="compositionally biased region" description="Basic and acidic residues" evidence="1">
    <location>
        <begin position="116"/>
        <end position="141"/>
    </location>
</feature>
<feature type="region of interest" description="Disordered" evidence="1">
    <location>
        <begin position="112"/>
        <end position="164"/>
    </location>
</feature>
<evidence type="ECO:0000313" key="2">
    <source>
        <dbReference type="EMBL" id="WVZ95677.1"/>
    </source>
</evidence>
<protein>
    <submittedName>
        <fullName evidence="2">Uncharacterized protein</fullName>
    </submittedName>
</protein>
<dbReference type="EMBL" id="CP144754">
    <property type="protein sequence ID" value="WVZ95677.1"/>
    <property type="molecule type" value="Genomic_DNA"/>
</dbReference>
<feature type="region of interest" description="Disordered" evidence="1">
    <location>
        <begin position="45"/>
        <end position="100"/>
    </location>
</feature>
<dbReference type="AlphaFoldDB" id="A0AAQ3USL5"/>
<accession>A0AAQ3USL5</accession>
<name>A0AAQ3USL5_PASNO</name>
<evidence type="ECO:0000256" key="1">
    <source>
        <dbReference type="SAM" id="MobiDB-lite"/>
    </source>
</evidence>